<gene>
    <name evidence="1" type="ORF">BB560_000013</name>
</gene>
<keyword evidence="2" id="KW-1185">Reference proteome</keyword>
<accession>A0A2T9ZLN5</accession>
<proteinExistence type="predicted"/>
<organism evidence="1 2">
    <name type="scientific">Smittium megazygosporum</name>
    <dbReference type="NCBI Taxonomy" id="133381"/>
    <lineage>
        <taxon>Eukaryota</taxon>
        <taxon>Fungi</taxon>
        <taxon>Fungi incertae sedis</taxon>
        <taxon>Zoopagomycota</taxon>
        <taxon>Kickxellomycotina</taxon>
        <taxon>Harpellomycetes</taxon>
        <taxon>Harpellales</taxon>
        <taxon>Legeriomycetaceae</taxon>
        <taxon>Smittium</taxon>
    </lineage>
</organism>
<evidence type="ECO:0000313" key="1">
    <source>
        <dbReference type="EMBL" id="PVV05462.1"/>
    </source>
</evidence>
<dbReference type="EMBL" id="MBFS01000002">
    <property type="protein sequence ID" value="PVV05462.1"/>
    <property type="molecule type" value="Genomic_DNA"/>
</dbReference>
<dbReference type="AlphaFoldDB" id="A0A2T9ZLN5"/>
<name>A0A2T9ZLN5_9FUNG</name>
<comment type="caution">
    <text evidence="1">The sequence shown here is derived from an EMBL/GenBank/DDBJ whole genome shotgun (WGS) entry which is preliminary data.</text>
</comment>
<evidence type="ECO:0000313" key="2">
    <source>
        <dbReference type="Proteomes" id="UP000245609"/>
    </source>
</evidence>
<dbReference type="Proteomes" id="UP000245609">
    <property type="component" value="Unassembled WGS sequence"/>
</dbReference>
<protein>
    <submittedName>
        <fullName evidence="1">Uncharacterized protein</fullName>
    </submittedName>
</protein>
<sequence>MNIRGSNPLNPVGYIKIPGDNKLPNPHKFKEFKINLKTIIRVDVKHIRNL</sequence>
<reference evidence="1 2" key="1">
    <citation type="journal article" date="2018" name="MBio">
        <title>Comparative Genomics Reveals the Core Gene Toolbox for the Fungus-Insect Symbiosis.</title>
        <authorList>
            <person name="Wang Y."/>
            <person name="Stata M."/>
            <person name="Wang W."/>
            <person name="Stajich J.E."/>
            <person name="White M.M."/>
            <person name="Moncalvo J.M."/>
        </authorList>
    </citation>
    <scope>NUCLEOTIDE SEQUENCE [LARGE SCALE GENOMIC DNA]</scope>
    <source>
        <strain evidence="1 2">SC-DP-2</strain>
    </source>
</reference>